<accession>A0A5M6ZMV7</accession>
<dbReference type="RefSeq" id="WP_150021609.1">
    <property type="nucleotide sequence ID" value="NZ_VWOJ01000001.1"/>
</dbReference>
<comment type="caution">
    <text evidence="2">The sequence shown here is derived from an EMBL/GenBank/DDBJ whole genome shotgun (WGS) entry which is preliminary data.</text>
</comment>
<dbReference type="Pfam" id="PF09839">
    <property type="entry name" value="DUF2066"/>
    <property type="match status" value="1"/>
</dbReference>
<feature type="chain" id="PRO_5024387867" evidence="1">
    <location>
        <begin position="27"/>
        <end position="361"/>
    </location>
</feature>
<dbReference type="EMBL" id="VWOJ01000001">
    <property type="protein sequence ID" value="KAA5804578.1"/>
    <property type="molecule type" value="Genomic_DNA"/>
</dbReference>
<evidence type="ECO:0000313" key="2">
    <source>
        <dbReference type="EMBL" id="KAA5804578.1"/>
    </source>
</evidence>
<protein>
    <submittedName>
        <fullName evidence="2">DUF2066 domain-containing protein</fullName>
    </submittedName>
</protein>
<dbReference type="InterPro" id="IPR018642">
    <property type="entry name" value="DUF2066"/>
</dbReference>
<feature type="signal peptide" evidence="1">
    <location>
        <begin position="1"/>
        <end position="26"/>
    </location>
</feature>
<gene>
    <name evidence="2" type="ORF">F1654_00785</name>
</gene>
<keyword evidence="3" id="KW-1185">Reference proteome</keyword>
<dbReference type="Proteomes" id="UP000325122">
    <property type="component" value="Unassembled WGS sequence"/>
</dbReference>
<dbReference type="AlphaFoldDB" id="A0A5M6ZMV7"/>
<keyword evidence="1" id="KW-0732">Signal</keyword>
<evidence type="ECO:0000256" key="1">
    <source>
        <dbReference type="SAM" id="SignalP"/>
    </source>
</evidence>
<organism evidence="2 3">
    <name type="scientific">Alkalicaulis satelles</name>
    <dbReference type="NCBI Taxonomy" id="2609175"/>
    <lineage>
        <taxon>Bacteria</taxon>
        <taxon>Pseudomonadati</taxon>
        <taxon>Pseudomonadota</taxon>
        <taxon>Alphaproteobacteria</taxon>
        <taxon>Maricaulales</taxon>
        <taxon>Maricaulaceae</taxon>
        <taxon>Alkalicaulis</taxon>
    </lineage>
</organism>
<sequence>MSLKIGQAVLAALAAAALALFSPAEARSPFTVTGVEIDATADTAFEAQRRAMSDGQVRGAMRLIERLTLPEDRDEAGLHTVSAEDAAAMIGGLRIANEQRSATRYRGVLTLQFDPRAVRSFFAQRGAAFVESQASPVLVVPVMEGESGDSLWRGGWHDAWLEGGHQHALTPFIALGSRQSEAGEPLGRGLISSSEARNLDETALRALARAYEVDSVAVVLARAGGGQVRTAGVIMHFDGADTRREDLASIAGAGDFGEAARRMVQRQEDAFKRRAIVRGGESAELEVTVLFSNLSEWRALQGAVAGAALIENARLDALSRTGAAMMLTHRGARDQVEAELAARGARLERDSELGWTVRSRR</sequence>
<evidence type="ECO:0000313" key="3">
    <source>
        <dbReference type="Proteomes" id="UP000325122"/>
    </source>
</evidence>
<proteinExistence type="predicted"/>
<reference evidence="2 3" key="1">
    <citation type="submission" date="2019-09" db="EMBL/GenBank/DDBJ databases">
        <authorList>
            <person name="Kevbrin V."/>
            <person name="Grouzdev D.S."/>
        </authorList>
    </citation>
    <scope>NUCLEOTIDE SEQUENCE [LARGE SCALE GENOMIC DNA]</scope>
    <source>
        <strain evidence="2 3">G-192</strain>
    </source>
</reference>
<name>A0A5M6ZMV7_9PROT</name>